<reference evidence="3 4" key="1">
    <citation type="submission" date="2020-11" db="EMBL/GenBank/DDBJ databases">
        <title>A novel isolate from a Black sea contaminated sediment with potential to produce alkanes: Plantactinospora alkalitolerans sp. nov.</title>
        <authorList>
            <person name="Carro L."/>
            <person name="Veyisoglu A."/>
            <person name="Guven K."/>
            <person name="Schumann P."/>
            <person name="Klenk H.-P."/>
            <person name="Sahin N."/>
        </authorList>
    </citation>
    <scope>NUCLEOTIDE SEQUENCE [LARGE SCALE GENOMIC DNA]</scope>
    <source>
        <strain evidence="3 4">S1510</strain>
    </source>
</reference>
<gene>
    <name evidence="3" type="ORF">I0C86_38120</name>
</gene>
<accession>A0ABS0H8B6</accession>
<comment type="caution">
    <text evidence="3">The sequence shown here is derived from an EMBL/GenBank/DDBJ whole genome shotgun (WGS) entry which is preliminary data.</text>
</comment>
<proteinExistence type="predicted"/>
<dbReference type="EMBL" id="JADPUN010000375">
    <property type="protein sequence ID" value="MBF9134707.1"/>
    <property type="molecule type" value="Genomic_DNA"/>
</dbReference>
<evidence type="ECO:0000256" key="1">
    <source>
        <dbReference type="SAM" id="MobiDB-lite"/>
    </source>
</evidence>
<feature type="transmembrane region" description="Helical" evidence="2">
    <location>
        <begin position="15"/>
        <end position="37"/>
    </location>
</feature>
<sequence length="208" mass="20416">MSAREAPEESRSKPLLTVLFWVGVGLAPLAALLLLLGQGNGPLRIAAVLAVLAVVLIGLSITLRGNAEGIQLDLEETLLEEIDELRGELRTDIATAARATHKAFGEKLELVQGNVEALRGQLDAVRASVDSPRAVAAAPTAPPASSAVAGAAVAGAAVAGAAVAGAAVGGAAVGATGAAGRGQHEAPGQAGWAPKEAPSAGWAPAAAA</sequence>
<evidence type="ECO:0000313" key="4">
    <source>
        <dbReference type="Proteomes" id="UP000638560"/>
    </source>
</evidence>
<evidence type="ECO:0000313" key="3">
    <source>
        <dbReference type="EMBL" id="MBF9134707.1"/>
    </source>
</evidence>
<feature type="transmembrane region" description="Helical" evidence="2">
    <location>
        <begin position="43"/>
        <end position="63"/>
    </location>
</feature>
<protein>
    <recommendedName>
        <fullName evidence="5">DUF2746 domain-containing protein</fullName>
    </recommendedName>
</protein>
<feature type="non-terminal residue" evidence="3">
    <location>
        <position position="208"/>
    </location>
</feature>
<organism evidence="3 4">
    <name type="scientific">Plantactinospora alkalitolerans</name>
    <dbReference type="NCBI Taxonomy" id="2789879"/>
    <lineage>
        <taxon>Bacteria</taxon>
        <taxon>Bacillati</taxon>
        <taxon>Actinomycetota</taxon>
        <taxon>Actinomycetes</taxon>
        <taxon>Micromonosporales</taxon>
        <taxon>Micromonosporaceae</taxon>
        <taxon>Plantactinospora</taxon>
    </lineage>
</organism>
<evidence type="ECO:0008006" key="5">
    <source>
        <dbReference type="Google" id="ProtNLM"/>
    </source>
</evidence>
<dbReference type="Proteomes" id="UP000638560">
    <property type="component" value="Unassembled WGS sequence"/>
</dbReference>
<keyword evidence="4" id="KW-1185">Reference proteome</keyword>
<feature type="region of interest" description="Disordered" evidence="1">
    <location>
        <begin position="177"/>
        <end position="208"/>
    </location>
</feature>
<keyword evidence="2" id="KW-0812">Transmembrane</keyword>
<evidence type="ECO:0000256" key="2">
    <source>
        <dbReference type="SAM" id="Phobius"/>
    </source>
</evidence>
<keyword evidence="2" id="KW-1133">Transmembrane helix</keyword>
<name>A0ABS0H8B6_9ACTN</name>
<feature type="compositionally biased region" description="Low complexity" evidence="1">
    <location>
        <begin position="197"/>
        <end position="208"/>
    </location>
</feature>
<keyword evidence="2" id="KW-0472">Membrane</keyword>